<name>A0AAV4T8K0_CAEEX</name>
<keyword evidence="2" id="KW-1185">Reference proteome</keyword>
<dbReference type="Proteomes" id="UP001054945">
    <property type="component" value="Unassembled WGS sequence"/>
</dbReference>
<dbReference type="EMBL" id="BPLR01010699">
    <property type="protein sequence ID" value="GIY41237.1"/>
    <property type="molecule type" value="Genomic_DNA"/>
</dbReference>
<sequence>MSCSTLSLEMLTQLARCFRVAFPFVHPYCADPLPEPSGCGSKPNSFREYSSRQEIPANDHSFFCDATQTPLPQMEHMDPPLLTTIVCDSVSYIHTLRRFSFIENGQV</sequence>
<reference evidence="1 2" key="1">
    <citation type="submission" date="2021-06" db="EMBL/GenBank/DDBJ databases">
        <title>Caerostris extrusa draft genome.</title>
        <authorList>
            <person name="Kono N."/>
            <person name="Arakawa K."/>
        </authorList>
    </citation>
    <scope>NUCLEOTIDE SEQUENCE [LARGE SCALE GENOMIC DNA]</scope>
</reference>
<protein>
    <submittedName>
        <fullName evidence="1">Uncharacterized protein</fullName>
    </submittedName>
</protein>
<organism evidence="1 2">
    <name type="scientific">Caerostris extrusa</name>
    <name type="common">Bark spider</name>
    <name type="synonym">Caerostris bankana</name>
    <dbReference type="NCBI Taxonomy" id="172846"/>
    <lineage>
        <taxon>Eukaryota</taxon>
        <taxon>Metazoa</taxon>
        <taxon>Ecdysozoa</taxon>
        <taxon>Arthropoda</taxon>
        <taxon>Chelicerata</taxon>
        <taxon>Arachnida</taxon>
        <taxon>Araneae</taxon>
        <taxon>Araneomorphae</taxon>
        <taxon>Entelegynae</taxon>
        <taxon>Araneoidea</taxon>
        <taxon>Araneidae</taxon>
        <taxon>Caerostris</taxon>
    </lineage>
</organism>
<accession>A0AAV4T8K0</accession>
<dbReference type="AlphaFoldDB" id="A0AAV4T8K0"/>
<comment type="caution">
    <text evidence="1">The sequence shown here is derived from an EMBL/GenBank/DDBJ whole genome shotgun (WGS) entry which is preliminary data.</text>
</comment>
<proteinExistence type="predicted"/>
<gene>
    <name evidence="1" type="ORF">CEXT_747951</name>
</gene>
<evidence type="ECO:0000313" key="1">
    <source>
        <dbReference type="EMBL" id="GIY41237.1"/>
    </source>
</evidence>
<evidence type="ECO:0000313" key="2">
    <source>
        <dbReference type="Proteomes" id="UP001054945"/>
    </source>
</evidence>